<dbReference type="EMBL" id="AWUE01020836">
    <property type="protein sequence ID" value="OMO65373.1"/>
    <property type="molecule type" value="Genomic_DNA"/>
</dbReference>
<dbReference type="Proteomes" id="UP000187203">
    <property type="component" value="Unassembled WGS sequence"/>
</dbReference>
<gene>
    <name evidence="4" type="ORF">COLO4_31291</name>
</gene>
<keyword evidence="1" id="KW-0880">Kelch repeat</keyword>
<keyword evidence="5" id="KW-1185">Reference proteome</keyword>
<dbReference type="AlphaFoldDB" id="A0A1R3H4W1"/>
<dbReference type="Gene3D" id="2.120.10.80">
    <property type="entry name" value="Kelch-type beta propeller"/>
    <property type="match status" value="1"/>
</dbReference>
<organism evidence="4 5">
    <name type="scientific">Corchorus olitorius</name>
    <dbReference type="NCBI Taxonomy" id="93759"/>
    <lineage>
        <taxon>Eukaryota</taxon>
        <taxon>Viridiplantae</taxon>
        <taxon>Streptophyta</taxon>
        <taxon>Embryophyta</taxon>
        <taxon>Tracheophyta</taxon>
        <taxon>Spermatophyta</taxon>
        <taxon>Magnoliopsida</taxon>
        <taxon>eudicotyledons</taxon>
        <taxon>Gunneridae</taxon>
        <taxon>Pentapetalae</taxon>
        <taxon>rosids</taxon>
        <taxon>malvids</taxon>
        <taxon>Malvales</taxon>
        <taxon>Malvaceae</taxon>
        <taxon>Grewioideae</taxon>
        <taxon>Apeibeae</taxon>
        <taxon>Corchorus</taxon>
    </lineage>
</organism>
<keyword evidence="2" id="KW-0677">Repeat</keyword>
<protein>
    <submittedName>
        <fullName evidence="4">Kelch repeat type 1</fullName>
    </submittedName>
</protein>
<comment type="caution">
    <text evidence="4">The sequence shown here is derived from an EMBL/GenBank/DDBJ whole genome shotgun (WGS) entry which is preliminary data.</text>
</comment>
<dbReference type="SUPFAM" id="SSF117281">
    <property type="entry name" value="Kelch motif"/>
    <property type="match status" value="1"/>
</dbReference>
<dbReference type="OrthoDB" id="1480588at2759"/>
<dbReference type="PANTHER" id="PTHR46344:SF27">
    <property type="entry name" value="KELCH REPEAT SUPERFAMILY PROTEIN"/>
    <property type="match status" value="1"/>
</dbReference>
<evidence type="ECO:0000313" key="5">
    <source>
        <dbReference type="Proteomes" id="UP000187203"/>
    </source>
</evidence>
<sequence length="414" mass="46718">MTTEKTSGPGLEDVIDARLDENLTGFKNELKTEIMVEVTDMMETLILSKKETATATTTAAVAAEVGREASPSSTKQQRLREEGIKRIYMIEGWSHDAFSFQCFVLNLENGEETTLTISPASDKDRVAVHLCSSVVALGSIIYMIGGQCPPGHCPEGFEGCRHPHPHVRYFDTCEPEKGWKLGAPMLTGRAGPAAAVVDGKIYVVGGLLDEYSDSNDVLAECFDPKTNEWRPLTVLDYEPTVYCHTQVPYVYDDGKKSILINSYMTKETLYEYLLDEQKWRIFDQTFEKCLNQGTILDDILYTVCEDAKNPLYGFHLSLKQWFPIEVELAKHSRIRVINVNASVFASGSDKLCLVWHYFDFTRARYSNYRKVECLEIKLNKSYSASGILNLTAHQESYHFFHVSSGCPEQIFIPM</sequence>
<reference evidence="5" key="1">
    <citation type="submission" date="2013-09" db="EMBL/GenBank/DDBJ databases">
        <title>Corchorus olitorius genome sequencing.</title>
        <authorList>
            <person name="Alam M."/>
            <person name="Haque M.S."/>
            <person name="Islam M.S."/>
            <person name="Emdad E.M."/>
            <person name="Islam M.M."/>
            <person name="Ahmed B."/>
            <person name="Halim A."/>
            <person name="Hossen Q.M.M."/>
            <person name="Hossain M.Z."/>
            <person name="Ahmed R."/>
            <person name="Khan M.M."/>
            <person name="Islam R."/>
            <person name="Rashid M.M."/>
            <person name="Khan S.A."/>
            <person name="Rahman M.S."/>
            <person name="Alam M."/>
            <person name="Yahiya A.S."/>
            <person name="Khan M.S."/>
            <person name="Azam M.S."/>
            <person name="Haque T."/>
            <person name="Lashkar M.Z.H."/>
            <person name="Akhand A.I."/>
            <person name="Morshed G."/>
            <person name="Roy S."/>
            <person name="Uddin K.S."/>
            <person name="Rabeya T."/>
            <person name="Hossain A.S."/>
            <person name="Chowdhury A."/>
            <person name="Snigdha A.R."/>
            <person name="Mortoza M.S."/>
            <person name="Matin S.A."/>
            <person name="Hoque S.M.E."/>
            <person name="Islam M.K."/>
            <person name="Roy D.K."/>
            <person name="Haider R."/>
            <person name="Moosa M.M."/>
            <person name="Elias S.M."/>
            <person name="Hasan A.M."/>
            <person name="Jahan S."/>
            <person name="Shafiuddin M."/>
            <person name="Mahmood N."/>
            <person name="Shommy N.S."/>
        </authorList>
    </citation>
    <scope>NUCLEOTIDE SEQUENCE [LARGE SCALE GENOMIC DNA]</scope>
    <source>
        <strain evidence="5">cv. O-4</strain>
    </source>
</reference>
<accession>A0A1R3H4W1</accession>
<dbReference type="InterPro" id="IPR057499">
    <property type="entry name" value="Kelch_FKB95"/>
</dbReference>
<dbReference type="InterPro" id="IPR015915">
    <property type="entry name" value="Kelch-typ_b-propeller"/>
</dbReference>
<feature type="domain" description="FKB95-like N-terminal Kelch" evidence="3">
    <location>
        <begin position="127"/>
        <end position="381"/>
    </location>
</feature>
<evidence type="ECO:0000313" key="4">
    <source>
        <dbReference type="EMBL" id="OMO65373.1"/>
    </source>
</evidence>
<dbReference type="Pfam" id="PF25210">
    <property type="entry name" value="Kelch_FKB95"/>
    <property type="match status" value="1"/>
</dbReference>
<dbReference type="PANTHER" id="PTHR46344">
    <property type="entry name" value="OS02G0202900 PROTEIN"/>
    <property type="match status" value="1"/>
</dbReference>
<name>A0A1R3H4W1_9ROSI</name>
<evidence type="ECO:0000259" key="3">
    <source>
        <dbReference type="Pfam" id="PF25210"/>
    </source>
</evidence>
<evidence type="ECO:0000256" key="1">
    <source>
        <dbReference type="ARBA" id="ARBA00022441"/>
    </source>
</evidence>
<evidence type="ECO:0000256" key="2">
    <source>
        <dbReference type="ARBA" id="ARBA00022737"/>
    </source>
</evidence>
<proteinExistence type="predicted"/>